<protein>
    <recommendedName>
        <fullName evidence="4">Beta-xylosidase C-terminal Concanavalin A-like domain-containing protein</fullName>
    </recommendedName>
</protein>
<reference evidence="3" key="1">
    <citation type="journal article" date="2019" name="Int. J. Syst. Evol. Microbiol.">
        <title>The Global Catalogue of Microorganisms (GCM) 10K type strain sequencing project: providing services to taxonomists for standard genome sequencing and annotation.</title>
        <authorList>
            <consortium name="The Broad Institute Genomics Platform"/>
            <consortium name="The Broad Institute Genome Sequencing Center for Infectious Disease"/>
            <person name="Wu L."/>
            <person name="Ma J."/>
        </authorList>
    </citation>
    <scope>NUCLEOTIDE SEQUENCE [LARGE SCALE GENOMIC DNA]</scope>
    <source>
        <strain evidence="3">CCUG 60524</strain>
    </source>
</reference>
<evidence type="ECO:0000313" key="2">
    <source>
        <dbReference type="EMBL" id="MFD0979023.1"/>
    </source>
</evidence>
<evidence type="ECO:0000256" key="1">
    <source>
        <dbReference type="SAM" id="SignalP"/>
    </source>
</evidence>
<sequence>MMRRFGWLLGLVLGTAATAGDVENADYRVLLDDLDGRIDFERLPPRAEPGFNLDRPVYSSGAWIGERFVGQQLSPTSTGHDAVTGAPGGPWLRIAGGVPGQNLSVASHRGFGSNALFPLGPAGFPALEARGEGAVAILFDTDQPATGFRIHTDYAAPLGTGPAAQGSVEVSLLARDGQRLGHFSHHPGTGITELGYRLQGAGPGIAGVLIVNTDPGGIAIDDILFAKPRPLG</sequence>
<organism evidence="2 3">
    <name type="scientific">Tropicimonas aquimaris</name>
    <dbReference type="NCBI Taxonomy" id="914152"/>
    <lineage>
        <taxon>Bacteria</taxon>
        <taxon>Pseudomonadati</taxon>
        <taxon>Pseudomonadota</taxon>
        <taxon>Alphaproteobacteria</taxon>
        <taxon>Rhodobacterales</taxon>
        <taxon>Roseobacteraceae</taxon>
        <taxon>Tropicimonas</taxon>
    </lineage>
</organism>
<accession>A0ABW3INV9</accession>
<name>A0ABW3INV9_9RHOB</name>
<dbReference type="RefSeq" id="WP_386073248.1">
    <property type="nucleotide sequence ID" value="NZ_JBHTJT010000007.1"/>
</dbReference>
<proteinExistence type="predicted"/>
<dbReference type="EMBL" id="JBHTJT010000007">
    <property type="protein sequence ID" value="MFD0979023.1"/>
    <property type="molecule type" value="Genomic_DNA"/>
</dbReference>
<evidence type="ECO:0008006" key="4">
    <source>
        <dbReference type="Google" id="ProtNLM"/>
    </source>
</evidence>
<dbReference type="Proteomes" id="UP001597108">
    <property type="component" value="Unassembled WGS sequence"/>
</dbReference>
<keyword evidence="1" id="KW-0732">Signal</keyword>
<feature type="signal peptide" evidence="1">
    <location>
        <begin position="1"/>
        <end position="19"/>
    </location>
</feature>
<feature type="chain" id="PRO_5047344117" description="Beta-xylosidase C-terminal Concanavalin A-like domain-containing protein" evidence="1">
    <location>
        <begin position="20"/>
        <end position="232"/>
    </location>
</feature>
<gene>
    <name evidence="2" type="ORF">ACFQ2S_05095</name>
</gene>
<keyword evidence="3" id="KW-1185">Reference proteome</keyword>
<comment type="caution">
    <text evidence="2">The sequence shown here is derived from an EMBL/GenBank/DDBJ whole genome shotgun (WGS) entry which is preliminary data.</text>
</comment>
<evidence type="ECO:0000313" key="3">
    <source>
        <dbReference type="Proteomes" id="UP001597108"/>
    </source>
</evidence>